<organism evidence="2 3">
    <name type="scientific">Friedmanniomyces endolithicus</name>
    <dbReference type="NCBI Taxonomy" id="329885"/>
    <lineage>
        <taxon>Eukaryota</taxon>
        <taxon>Fungi</taxon>
        <taxon>Dikarya</taxon>
        <taxon>Ascomycota</taxon>
        <taxon>Pezizomycotina</taxon>
        <taxon>Dothideomycetes</taxon>
        <taxon>Dothideomycetidae</taxon>
        <taxon>Mycosphaerellales</taxon>
        <taxon>Teratosphaeriaceae</taxon>
        <taxon>Friedmanniomyces</taxon>
    </lineage>
</organism>
<dbReference type="CDD" id="cd04301">
    <property type="entry name" value="NAT_SF"/>
    <property type="match status" value="1"/>
</dbReference>
<comment type="caution">
    <text evidence="2">The sequence shown here is derived from an EMBL/GenBank/DDBJ whole genome shotgun (WGS) entry which is preliminary data.</text>
</comment>
<dbReference type="AlphaFoldDB" id="A0AAN6QLX4"/>
<dbReference type="InterPro" id="IPR016181">
    <property type="entry name" value="Acyl_CoA_acyltransferase"/>
</dbReference>
<name>A0AAN6QLX4_9PEZI</name>
<gene>
    <name evidence="2" type="ORF">LTR91_015632</name>
</gene>
<dbReference type="InterPro" id="IPR000182">
    <property type="entry name" value="GNAT_dom"/>
</dbReference>
<dbReference type="Pfam" id="PF00583">
    <property type="entry name" value="Acetyltransf_1"/>
    <property type="match status" value="1"/>
</dbReference>
<evidence type="ECO:0000313" key="3">
    <source>
        <dbReference type="Proteomes" id="UP001175353"/>
    </source>
</evidence>
<dbReference type="PANTHER" id="PTHR42791">
    <property type="entry name" value="GNAT FAMILY ACETYLTRANSFERASE"/>
    <property type="match status" value="1"/>
</dbReference>
<evidence type="ECO:0000259" key="1">
    <source>
        <dbReference type="PROSITE" id="PS51186"/>
    </source>
</evidence>
<dbReference type="SUPFAM" id="SSF55729">
    <property type="entry name" value="Acyl-CoA N-acyltransferases (Nat)"/>
    <property type="match status" value="1"/>
</dbReference>
<dbReference type="PROSITE" id="PS51186">
    <property type="entry name" value="GNAT"/>
    <property type="match status" value="1"/>
</dbReference>
<dbReference type="InterPro" id="IPR052523">
    <property type="entry name" value="Trichothecene_AcTrans"/>
</dbReference>
<evidence type="ECO:0000313" key="2">
    <source>
        <dbReference type="EMBL" id="KAK0971247.1"/>
    </source>
</evidence>
<dbReference type="GO" id="GO:0016747">
    <property type="term" value="F:acyltransferase activity, transferring groups other than amino-acyl groups"/>
    <property type="evidence" value="ECO:0007669"/>
    <property type="project" value="InterPro"/>
</dbReference>
<dbReference type="Proteomes" id="UP001175353">
    <property type="component" value="Unassembled WGS sequence"/>
</dbReference>
<dbReference type="PANTHER" id="PTHR42791:SF17">
    <property type="entry name" value="ACETYLTRANSFERASE, GNAT FAMILY FAMILY (AFU_ORTHOLOGUE AFUA_8G05690)"/>
    <property type="match status" value="1"/>
</dbReference>
<reference evidence="2" key="1">
    <citation type="submission" date="2023-06" db="EMBL/GenBank/DDBJ databases">
        <title>Black Yeasts Isolated from many extreme environments.</title>
        <authorList>
            <person name="Coleine C."/>
            <person name="Stajich J.E."/>
            <person name="Selbmann L."/>
        </authorList>
    </citation>
    <scope>NUCLEOTIDE SEQUENCE</scope>
    <source>
        <strain evidence="2">CCFEE 5200</strain>
    </source>
</reference>
<protein>
    <recommendedName>
        <fullName evidence="1">N-acetyltransferase domain-containing protein</fullName>
    </recommendedName>
</protein>
<proteinExistence type="predicted"/>
<keyword evidence="3" id="KW-1185">Reference proteome</keyword>
<dbReference type="Gene3D" id="3.40.630.30">
    <property type="match status" value="1"/>
</dbReference>
<accession>A0AAN6QLX4</accession>
<feature type="domain" description="N-acetyltransferase" evidence="1">
    <location>
        <begin position="130"/>
        <end position="220"/>
    </location>
</feature>
<dbReference type="EMBL" id="JAUJLE010000179">
    <property type="protein sequence ID" value="KAK0971247.1"/>
    <property type="molecule type" value="Genomic_DNA"/>
</dbReference>
<sequence>MPFTLHPLLPPDIPRATEIYFTAFQNPHSLACWPRNAPPVRTWWETMIRTELHEPGSQWLKAVSDDVEAVWGGGGSGDGVAGVAEGGGWEVVSGDVWGLGGEAWGVDGGEGALVLVFLPTSRVIGWWWDVGVLTGFVMHADLEMLATDPKYQGQGTGSQLMRWGLERADQEGFEAYLEASPDAVRLYEHFGFREVARTDTWIENERVTPGTMYRNLFMIRPSKGAS</sequence>